<evidence type="ECO:0000313" key="2">
    <source>
        <dbReference type="Proteomes" id="UP000078046"/>
    </source>
</evidence>
<accession>A0A177ASS5</accession>
<reference evidence="1 2" key="1">
    <citation type="submission" date="2016-04" db="EMBL/GenBank/DDBJ databases">
        <title>The genome of Intoshia linei affirms orthonectids as highly simplified spiralians.</title>
        <authorList>
            <person name="Mikhailov K.V."/>
            <person name="Slusarev G.S."/>
            <person name="Nikitin M.A."/>
            <person name="Logacheva M.D."/>
            <person name="Penin A."/>
            <person name="Aleoshin V."/>
            <person name="Panchin Y.V."/>
        </authorList>
    </citation>
    <scope>NUCLEOTIDE SEQUENCE [LARGE SCALE GENOMIC DNA]</scope>
    <source>
        <strain evidence="1">Intl2013</strain>
        <tissue evidence="1">Whole animal</tissue>
    </source>
</reference>
<dbReference type="Proteomes" id="UP000078046">
    <property type="component" value="Unassembled WGS sequence"/>
</dbReference>
<protein>
    <submittedName>
        <fullName evidence="1">Uncharacterized protein</fullName>
    </submittedName>
</protein>
<dbReference type="AlphaFoldDB" id="A0A177ASS5"/>
<feature type="non-terminal residue" evidence="1">
    <location>
        <position position="96"/>
    </location>
</feature>
<keyword evidence="2" id="KW-1185">Reference proteome</keyword>
<sequence>MKEYPDIFCIKINANDNYCLISNKTMSPHLSNMKRHFVKYHFEIILQTRQEKETLYKSLAKIFFAAIRSHESSSKKIPFAVSFTLAKSLKPFSDGE</sequence>
<proteinExistence type="predicted"/>
<evidence type="ECO:0000313" key="1">
    <source>
        <dbReference type="EMBL" id="OAF64870.1"/>
    </source>
</evidence>
<organism evidence="1 2">
    <name type="scientific">Intoshia linei</name>
    <dbReference type="NCBI Taxonomy" id="1819745"/>
    <lineage>
        <taxon>Eukaryota</taxon>
        <taxon>Metazoa</taxon>
        <taxon>Spiralia</taxon>
        <taxon>Lophotrochozoa</taxon>
        <taxon>Mesozoa</taxon>
        <taxon>Orthonectida</taxon>
        <taxon>Rhopaluridae</taxon>
        <taxon>Intoshia</taxon>
    </lineage>
</organism>
<dbReference type="EMBL" id="LWCA01001565">
    <property type="protein sequence ID" value="OAF64870.1"/>
    <property type="molecule type" value="Genomic_DNA"/>
</dbReference>
<comment type="caution">
    <text evidence="1">The sequence shown here is derived from an EMBL/GenBank/DDBJ whole genome shotgun (WGS) entry which is preliminary data.</text>
</comment>
<name>A0A177ASS5_9BILA</name>
<gene>
    <name evidence="1" type="ORF">A3Q56_07421</name>
</gene>